<keyword evidence="2" id="KW-1185">Reference proteome</keyword>
<dbReference type="AlphaFoldDB" id="A0A5J5B207"/>
<dbReference type="Proteomes" id="UP000325577">
    <property type="component" value="Linkage Group LG16"/>
</dbReference>
<gene>
    <name evidence="1" type="ORF">F0562_029126</name>
</gene>
<sequence length="106" mass="10534">MEWGCGRGFGAGGDGGACWDGEEDGVELCDDGAVVVVLLGIRVSVGRSAVMGLWRRLCGGLGEVKVGDGRGGGCDGDGAVGVAGTGWVFGVAGVDGGDDDDGLQWW</sequence>
<protein>
    <submittedName>
        <fullName evidence="1">Uncharacterized protein</fullName>
    </submittedName>
</protein>
<reference evidence="1 2" key="1">
    <citation type="submission" date="2019-09" db="EMBL/GenBank/DDBJ databases">
        <title>A chromosome-level genome assembly of the Chinese tupelo Nyssa sinensis.</title>
        <authorList>
            <person name="Yang X."/>
            <person name="Kang M."/>
            <person name="Yang Y."/>
            <person name="Xiong H."/>
            <person name="Wang M."/>
            <person name="Zhang Z."/>
            <person name="Wang Z."/>
            <person name="Wu H."/>
            <person name="Ma T."/>
            <person name="Liu J."/>
            <person name="Xi Z."/>
        </authorList>
    </citation>
    <scope>NUCLEOTIDE SEQUENCE [LARGE SCALE GENOMIC DNA]</scope>
    <source>
        <strain evidence="1">J267</strain>
        <tissue evidence="1">Leaf</tissue>
    </source>
</reference>
<accession>A0A5J5B207</accession>
<evidence type="ECO:0000313" key="2">
    <source>
        <dbReference type="Proteomes" id="UP000325577"/>
    </source>
</evidence>
<evidence type="ECO:0000313" key="1">
    <source>
        <dbReference type="EMBL" id="KAA8536648.1"/>
    </source>
</evidence>
<dbReference type="EMBL" id="CM018039">
    <property type="protein sequence ID" value="KAA8536648.1"/>
    <property type="molecule type" value="Genomic_DNA"/>
</dbReference>
<name>A0A5J5B207_9ASTE</name>
<proteinExistence type="predicted"/>
<organism evidence="1 2">
    <name type="scientific">Nyssa sinensis</name>
    <dbReference type="NCBI Taxonomy" id="561372"/>
    <lineage>
        <taxon>Eukaryota</taxon>
        <taxon>Viridiplantae</taxon>
        <taxon>Streptophyta</taxon>
        <taxon>Embryophyta</taxon>
        <taxon>Tracheophyta</taxon>
        <taxon>Spermatophyta</taxon>
        <taxon>Magnoliopsida</taxon>
        <taxon>eudicotyledons</taxon>
        <taxon>Gunneridae</taxon>
        <taxon>Pentapetalae</taxon>
        <taxon>asterids</taxon>
        <taxon>Cornales</taxon>
        <taxon>Nyssaceae</taxon>
        <taxon>Nyssa</taxon>
    </lineage>
</organism>